<dbReference type="Proteomes" id="UP000585638">
    <property type="component" value="Unassembled WGS sequence"/>
</dbReference>
<protein>
    <submittedName>
        <fullName evidence="1">Uncharacterized protein</fullName>
    </submittedName>
</protein>
<sequence>MADATRVERTGIALVHEGERILPAAGSEAVLADGDHAVSYHFPVQVEIVGELDGDQLRQIARHVFEQLDTTLRSRG</sequence>
<dbReference type="AlphaFoldDB" id="A0A7W9NJW5"/>
<dbReference type="EMBL" id="JACHIR010000001">
    <property type="protein sequence ID" value="MBB5896062.1"/>
    <property type="molecule type" value="Genomic_DNA"/>
</dbReference>
<evidence type="ECO:0000313" key="2">
    <source>
        <dbReference type="Proteomes" id="UP000585638"/>
    </source>
</evidence>
<organism evidence="1 2">
    <name type="scientific">Kutzneria kofuensis</name>
    <dbReference type="NCBI Taxonomy" id="103725"/>
    <lineage>
        <taxon>Bacteria</taxon>
        <taxon>Bacillati</taxon>
        <taxon>Actinomycetota</taxon>
        <taxon>Actinomycetes</taxon>
        <taxon>Pseudonocardiales</taxon>
        <taxon>Pseudonocardiaceae</taxon>
        <taxon>Kutzneria</taxon>
    </lineage>
</organism>
<gene>
    <name evidence="1" type="ORF">BJ998_007258</name>
</gene>
<reference evidence="1 2" key="1">
    <citation type="submission" date="2020-08" db="EMBL/GenBank/DDBJ databases">
        <title>Sequencing the genomes of 1000 actinobacteria strains.</title>
        <authorList>
            <person name="Klenk H.-P."/>
        </authorList>
    </citation>
    <scope>NUCLEOTIDE SEQUENCE [LARGE SCALE GENOMIC DNA]</scope>
    <source>
        <strain evidence="1 2">DSM 43851</strain>
    </source>
</reference>
<name>A0A7W9NJW5_9PSEU</name>
<proteinExistence type="predicted"/>
<comment type="caution">
    <text evidence="1">The sequence shown here is derived from an EMBL/GenBank/DDBJ whole genome shotgun (WGS) entry which is preliminary data.</text>
</comment>
<dbReference type="RefSeq" id="WP_184867771.1">
    <property type="nucleotide sequence ID" value="NZ_BAAAWY010000035.1"/>
</dbReference>
<keyword evidence="2" id="KW-1185">Reference proteome</keyword>
<evidence type="ECO:0000313" key="1">
    <source>
        <dbReference type="EMBL" id="MBB5896062.1"/>
    </source>
</evidence>
<accession>A0A7W9NJW5</accession>